<dbReference type="PATRIC" id="fig|749927.5.peg.6447"/>
<dbReference type="SUPFAM" id="SSF63825">
    <property type="entry name" value="YWTD domain"/>
    <property type="match status" value="1"/>
</dbReference>
<protein>
    <recommendedName>
        <fullName evidence="4">Secreted protein</fullName>
    </recommendedName>
</protein>
<dbReference type="OrthoDB" id="7064788at2"/>
<dbReference type="EMBL" id="CP002000">
    <property type="protein sequence ID" value="ADJ47935.1"/>
    <property type="molecule type" value="Genomic_DNA"/>
</dbReference>
<dbReference type="eggNOG" id="COG3391">
    <property type="taxonomic scope" value="Bacteria"/>
</dbReference>
<reference evidence="2 3" key="1">
    <citation type="journal article" date="2010" name="Cell Res.">
        <title>Complete genome sequence of the rifamycin SV-producing Amycolatopsis mediterranei U32 revealed its genetic characteristics in phylogeny and metabolism.</title>
        <authorList>
            <person name="Zhao W."/>
            <person name="Zhong Y."/>
            <person name="Yuan H."/>
            <person name="Wang J."/>
            <person name="Zheng H."/>
            <person name="Wang Y."/>
            <person name="Cen X."/>
            <person name="Xu F."/>
            <person name="Bai J."/>
            <person name="Han X."/>
            <person name="Lu G."/>
            <person name="Zhu Y."/>
            <person name="Shao Z."/>
            <person name="Yan H."/>
            <person name="Li C."/>
            <person name="Peng N."/>
            <person name="Zhang Z."/>
            <person name="Zhang Y."/>
            <person name="Lin W."/>
            <person name="Fan Y."/>
            <person name="Qin Z."/>
            <person name="Hu Y."/>
            <person name="Zhu B."/>
            <person name="Wang S."/>
            <person name="Ding X."/>
            <person name="Zhao G.P."/>
        </authorList>
    </citation>
    <scope>NUCLEOTIDE SEQUENCE [LARGE SCALE GENOMIC DNA]</scope>
    <source>
        <strain evidence="3">U-32</strain>
    </source>
</reference>
<name>A0A0H3DAA0_AMYMU</name>
<dbReference type="Pfam" id="PF20055">
    <property type="entry name" value="DUF6454"/>
    <property type="match status" value="1"/>
</dbReference>
<dbReference type="GeneID" id="92873861"/>
<dbReference type="InterPro" id="IPR006311">
    <property type="entry name" value="TAT_signal"/>
</dbReference>
<proteinExistence type="predicted"/>
<organism evidence="2 3">
    <name type="scientific">Amycolatopsis mediterranei (strain U-32)</name>
    <dbReference type="NCBI Taxonomy" id="749927"/>
    <lineage>
        <taxon>Bacteria</taxon>
        <taxon>Bacillati</taxon>
        <taxon>Actinomycetota</taxon>
        <taxon>Actinomycetes</taxon>
        <taxon>Pseudonocardiales</taxon>
        <taxon>Pseudonocardiaceae</taxon>
        <taxon>Amycolatopsis</taxon>
    </lineage>
</organism>
<feature type="signal peptide" evidence="1">
    <location>
        <begin position="1"/>
        <end position="26"/>
    </location>
</feature>
<dbReference type="AlphaFoldDB" id="A0A0H3DAA0"/>
<evidence type="ECO:0000256" key="1">
    <source>
        <dbReference type="SAM" id="SignalP"/>
    </source>
</evidence>
<dbReference type="RefSeq" id="WP_013227986.1">
    <property type="nucleotide sequence ID" value="NC_014318.1"/>
</dbReference>
<gene>
    <name evidence="2" type="ordered locus">AMED_6200</name>
</gene>
<feature type="chain" id="PRO_5039684640" description="Secreted protein" evidence="1">
    <location>
        <begin position="27"/>
        <end position="332"/>
    </location>
</feature>
<evidence type="ECO:0008006" key="4">
    <source>
        <dbReference type="Google" id="ProtNLM"/>
    </source>
</evidence>
<dbReference type="HOGENOM" id="CLU_062358_0_0_11"/>
<dbReference type="InterPro" id="IPR046312">
    <property type="entry name" value="DUF6454"/>
</dbReference>
<dbReference type="PROSITE" id="PS51318">
    <property type="entry name" value="TAT"/>
    <property type="match status" value="1"/>
</dbReference>
<dbReference type="Proteomes" id="UP000000328">
    <property type="component" value="Chromosome"/>
</dbReference>
<accession>A0A0H3DAA0</accession>
<keyword evidence="1" id="KW-0732">Signal</keyword>
<dbReference type="KEGG" id="amd:AMED_6200"/>
<sequence length="332" mass="35705">MKTVDLRRALLTIVALVVAVGGAATASASTTPAMTNAGAVRKDAVSADFAAVTRDTRWELVSTLKLQFPTYHTEGLAFAGDRMFLSAVQVLEPTKKYPVPQGGYDRTPGKGIGHVFVMDRAGHLQRDIVLGEGDMYHPAGMDFDGTSVWVPVAQYRPDSSAVVYRIDARTLAVHKQFEVADHVGGIVRDAASGHLVGQSWGSRRFYEWTTDGRRIAAWDNPGFFVDYQDCQTLPQRRMICGGIANLPQTPAAGGAGATYELGGIGLVDLRARQIEHEAPVQLWSAAGHVVNRNPFKIAAAGNTLTMWVAPDNGDEGNGTELLTYATTVAPPR</sequence>
<evidence type="ECO:0000313" key="3">
    <source>
        <dbReference type="Proteomes" id="UP000000328"/>
    </source>
</evidence>
<evidence type="ECO:0000313" key="2">
    <source>
        <dbReference type="EMBL" id="ADJ47935.1"/>
    </source>
</evidence>